<keyword evidence="4" id="KW-1185">Reference proteome</keyword>
<reference evidence="3 4" key="1">
    <citation type="submission" date="2017-10" db="EMBL/GenBank/DDBJ databases">
        <title>Comparative genomics in systemic dimorphic fungi from Ajellomycetaceae.</title>
        <authorList>
            <person name="Munoz J.F."/>
            <person name="Mcewen J.G."/>
            <person name="Clay O.K."/>
            <person name="Cuomo C.A."/>
        </authorList>
    </citation>
    <scope>NUCLEOTIDE SEQUENCE [LARGE SCALE GENOMIC DNA]</scope>
    <source>
        <strain evidence="3 4">UAMH7299</strain>
    </source>
</reference>
<dbReference type="InterPro" id="IPR004507">
    <property type="entry name" value="UbiX-like"/>
</dbReference>
<feature type="domain" description="Xylanolytic transcriptional activator regulatory" evidence="2">
    <location>
        <begin position="116"/>
        <end position="267"/>
    </location>
</feature>
<protein>
    <recommendedName>
        <fullName evidence="2">Xylanolytic transcriptional activator regulatory domain-containing protein</fullName>
    </recommendedName>
</protein>
<dbReference type="OrthoDB" id="1747771at2759"/>
<evidence type="ECO:0000313" key="4">
    <source>
        <dbReference type="Proteomes" id="UP000224634"/>
    </source>
</evidence>
<dbReference type="PANTHER" id="PTHR43374">
    <property type="entry name" value="FLAVIN PRENYLTRANSFERASE"/>
    <property type="match status" value="1"/>
</dbReference>
<comment type="caution">
    <text evidence="3">The sequence shown here is derived from an EMBL/GenBank/DDBJ whole genome shotgun (WGS) entry which is preliminary data.</text>
</comment>
<dbReference type="GO" id="GO:0008270">
    <property type="term" value="F:zinc ion binding"/>
    <property type="evidence" value="ECO:0007669"/>
    <property type="project" value="InterPro"/>
</dbReference>
<dbReference type="Pfam" id="PF04082">
    <property type="entry name" value="Fungal_trans"/>
    <property type="match status" value="1"/>
</dbReference>
<evidence type="ECO:0000313" key="3">
    <source>
        <dbReference type="EMBL" id="PGH26873.1"/>
    </source>
</evidence>
<dbReference type="GO" id="GO:0016831">
    <property type="term" value="F:carboxy-lyase activity"/>
    <property type="evidence" value="ECO:0007669"/>
    <property type="project" value="TreeGrafter"/>
</dbReference>
<keyword evidence="1" id="KW-0539">Nucleus</keyword>
<dbReference type="CDD" id="cd12148">
    <property type="entry name" value="fungal_TF_MHR"/>
    <property type="match status" value="1"/>
</dbReference>
<proteinExistence type="predicted"/>
<dbReference type="GO" id="GO:0003677">
    <property type="term" value="F:DNA binding"/>
    <property type="evidence" value="ECO:0007669"/>
    <property type="project" value="InterPro"/>
</dbReference>
<dbReference type="InterPro" id="IPR007219">
    <property type="entry name" value="XnlR_reg_dom"/>
</dbReference>
<gene>
    <name evidence="3" type="ORF">AJ80_01455</name>
</gene>
<accession>A0A2B7Z0X0</accession>
<evidence type="ECO:0000259" key="2">
    <source>
        <dbReference type="Pfam" id="PF04082"/>
    </source>
</evidence>
<dbReference type="Proteomes" id="UP000224634">
    <property type="component" value="Unassembled WGS sequence"/>
</dbReference>
<name>A0A2B7Z0X0_POLH7</name>
<dbReference type="AlphaFoldDB" id="A0A2B7Z0X0"/>
<dbReference type="PANTHER" id="PTHR43374:SF5">
    <property type="entry name" value="ZN(II)2CYS6 TRANSCRIPTION FACTOR (EUROFUNG)"/>
    <property type="match status" value="1"/>
</dbReference>
<dbReference type="EMBL" id="PDNA01000012">
    <property type="protein sequence ID" value="PGH26873.1"/>
    <property type="molecule type" value="Genomic_DNA"/>
</dbReference>
<organism evidence="3 4">
    <name type="scientific">Polytolypa hystricis (strain UAMH7299)</name>
    <dbReference type="NCBI Taxonomy" id="1447883"/>
    <lineage>
        <taxon>Eukaryota</taxon>
        <taxon>Fungi</taxon>
        <taxon>Dikarya</taxon>
        <taxon>Ascomycota</taxon>
        <taxon>Pezizomycotina</taxon>
        <taxon>Eurotiomycetes</taxon>
        <taxon>Eurotiomycetidae</taxon>
        <taxon>Onygenales</taxon>
        <taxon>Onygenales incertae sedis</taxon>
        <taxon>Polytolypa</taxon>
    </lineage>
</organism>
<evidence type="ECO:0000256" key="1">
    <source>
        <dbReference type="ARBA" id="ARBA00023242"/>
    </source>
</evidence>
<dbReference type="STRING" id="1447883.A0A2B7Z0X0"/>
<sequence>MARAQNVDHQGATLLSPGSLVRNDHQIGEAAACSTPQPWTSADAAFSLSGASPTKSPDTHVVEDATRARTYFRSNAEPALLLGCKYWPIYRNAVYPFYLVLVNIEQFEIDLCTFLETFLSWKEDLNRSDIDISWLSLLFAVLACGTQFPNDSSKERDLRFKFILHFIVYERRTSFTQHIQIKFSRSCSLEAAFATIQTRMPLGYSSTGKIELGTTARLAQSIGLHERSNSVDTVSNTKVLNEHEKNKLWWMVVWQDTHLSFFYDRPQSSIVMNRNIPYGPNMSQNRSFVDSILTLCWIIRDRAQKSATTLTYKKSLEDISQDACLFLTDKASCKALQNHLERLVLNIHVGYVICRICRLCIERTSTPSPILLDLRSDCHNRALRVVQSFLDLRRLFVNVCHSWGFVQNAVSYATILGMPASDYQSQQVESRPLIERLGAILKRDEQ</sequence>
<dbReference type="GO" id="GO:0006351">
    <property type="term" value="P:DNA-templated transcription"/>
    <property type="evidence" value="ECO:0007669"/>
    <property type="project" value="InterPro"/>
</dbReference>